<dbReference type="Proteomes" id="UP000808215">
    <property type="component" value="Unassembled WGS sequence"/>
</dbReference>
<feature type="compositionally biased region" description="Low complexity" evidence="1">
    <location>
        <begin position="198"/>
        <end position="214"/>
    </location>
</feature>
<gene>
    <name evidence="2" type="ORF">I5589_21295</name>
</gene>
<feature type="compositionally biased region" description="Low complexity" evidence="1">
    <location>
        <begin position="136"/>
        <end position="155"/>
    </location>
</feature>
<sequence>MTSTRKTLWIAGGLLVAAAGAGYVMLLRADHRAIAEAGIAESVAPAAAAPAGNDHAVRGTIAPPVPAAVTAPKQAAAALPPPALTPAPATTAPLAAAPALAPAAAVPVVSDKPQLVTKPAAAPPKVNVVTVDAQDATPSAPAPAAKPAQLAPPAQVTQRAPRKRAGLERRAAAAPPAATKSETPETAALVRESAKLDPSLPAPSMSSISSMPASTGSYRQGGASSGANPVAAALTEQLVRQSSSFSSTPIPTRKAGE</sequence>
<accession>A0ABS1AZU2</accession>
<feature type="compositionally biased region" description="Low complexity" evidence="1">
    <location>
        <begin position="172"/>
        <end position="188"/>
    </location>
</feature>
<dbReference type="EMBL" id="JADVKH010000055">
    <property type="protein sequence ID" value="MBJ9689614.1"/>
    <property type="molecule type" value="Genomic_DNA"/>
</dbReference>
<reference evidence="2 3" key="1">
    <citation type="submission" date="2020-11" db="EMBL/GenBank/DDBJ databases">
        <title>Enhanced detection system for hospital associated transmission using whole genome sequencing surveillance.</title>
        <authorList>
            <person name="Harrison L.H."/>
            <person name="Van Tyne D."/>
            <person name="Marsh J.W."/>
            <person name="Griffith M.P."/>
            <person name="Snyder D.J."/>
            <person name="Cooper V.S."/>
            <person name="Mustapha M."/>
        </authorList>
    </citation>
    <scope>NUCLEOTIDE SEQUENCE [LARGE SCALE GENOMIC DNA]</scope>
    <source>
        <strain evidence="2 3">BC00020</strain>
    </source>
</reference>
<dbReference type="RefSeq" id="WP_072465335.1">
    <property type="nucleotide sequence ID" value="NZ_CADFEW010000001.1"/>
</dbReference>
<proteinExistence type="predicted"/>
<evidence type="ECO:0000313" key="3">
    <source>
        <dbReference type="Proteomes" id="UP000808215"/>
    </source>
</evidence>
<name>A0ABS1AZU2_BURVI</name>
<evidence type="ECO:0000256" key="1">
    <source>
        <dbReference type="SAM" id="MobiDB-lite"/>
    </source>
</evidence>
<feature type="region of interest" description="Disordered" evidence="1">
    <location>
        <begin position="136"/>
        <end position="229"/>
    </location>
</feature>
<organism evidence="2 3">
    <name type="scientific">Burkholderia vietnamiensis</name>
    <dbReference type="NCBI Taxonomy" id="60552"/>
    <lineage>
        <taxon>Bacteria</taxon>
        <taxon>Pseudomonadati</taxon>
        <taxon>Pseudomonadota</taxon>
        <taxon>Betaproteobacteria</taxon>
        <taxon>Burkholderiales</taxon>
        <taxon>Burkholderiaceae</taxon>
        <taxon>Burkholderia</taxon>
        <taxon>Burkholderia cepacia complex</taxon>
    </lineage>
</organism>
<protein>
    <submittedName>
        <fullName evidence="2">Extensin</fullName>
    </submittedName>
</protein>
<keyword evidence="3" id="KW-1185">Reference proteome</keyword>
<comment type="caution">
    <text evidence="2">The sequence shown here is derived from an EMBL/GenBank/DDBJ whole genome shotgun (WGS) entry which is preliminary data.</text>
</comment>
<evidence type="ECO:0000313" key="2">
    <source>
        <dbReference type="EMBL" id="MBJ9689614.1"/>
    </source>
</evidence>